<keyword evidence="1" id="KW-1133">Transmembrane helix</keyword>
<keyword evidence="1" id="KW-0812">Transmembrane</keyword>
<name>A0A7W8HID7_9BURK</name>
<evidence type="ECO:0000256" key="1">
    <source>
        <dbReference type="SAM" id="Phobius"/>
    </source>
</evidence>
<reference evidence="3 4" key="1">
    <citation type="submission" date="2020-08" db="EMBL/GenBank/DDBJ databases">
        <title>Genomic Encyclopedia of Type Strains, Phase IV (KMG-IV): sequencing the most valuable type-strain genomes for metagenomic binning, comparative biology and taxonomic classification.</title>
        <authorList>
            <person name="Goeker M."/>
        </authorList>
    </citation>
    <scope>NUCLEOTIDE SEQUENCE [LARGE SCALE GENOMIC DNA]</scope>
    <source>
        <strain evidence="3 4">DSM 29781</strain>
    </source>
</reference>
<dbReference type="Proteomes" id="UP000532440">
    <property type="component" value="Unassembled WGS sequence"/>
</dbReference>
<evidence type="ECO:0000313" key="4">
    <source>
        <dbReference type="Proteomes" id="UP000532440"/>
    </source>
</evidence>
<feature type="domain" description="Type 4 fimbrial biogenesis protein PilX N-terminal" evidence="2">
    <location>
        <begin position="14"/>
        <end position="65"/>
    </location>
</feature>
<accession>A0A7W8HID7</accession>
<comment type="caution">
    <text evidence="3">The sequence shown here is derived from an EMBL/GenBank/DDBJ whole genome shotgun (WGS) entry which is preliminary data.</text>
</comment>
<evidence type="ECO:0000313" key="3">
    <source>
        <dbReference type="EMBL" id="MBB5272627.1"/>
    </source>
</evidence>
<gene>
    <name evidence="3" type="ORF">HNQ70_002650</name>
</gene>
<sequence>MPTRPTSSRAARQRGAATLFTTIIVLVLMTMIAFFANRGVIFESKTAANQYRSTKAIEAADAGLEWALANLNTFRRITTGCATSTASGSRTFRDRYLDPDGDGSFASRLGVATPATMEPFATTAAMCTRSGAGWSCSCPAEGTPPAADACTDPQGCPTFRVSFSSVRDDDNPANPQVDPTLVRVTAVGCTDAREPCVPGAGTADGTAEVNQVFKLASALATLPAAAITAKGYVDFGSNAITATNTDPGTNGVTINAGLDITGFINDSTIDTLPGTPVGASLIGNDTSLASLTDDQMFRTFFGSSKEQFRDSPATTIVNCSGVCNTTLLNAIAGGARTIWVEGDMVLNANDVFGSLARPVMLVVNGNIEVRGNMTFYGVLYCQDSTWDNTGGGNAQIIGAAISEGNFTATGTPDPTYDPRVLQNLRQTTGQYAKVPGGWRDYR</sequence>
<keyword evidence="4" id="KW-1185">Reference proteome</keyword>
<keyword evidence="1" id="KW-0472">Membrane</keyword>
<feature type="transmembrane region" description="Helical" evidence="1">
    <location>
        <begin position="16"/>
        <end position="36"/>
    </location>
</feature>
<evidence type="ECO:0000259" key="2">
    <source>
        <dbReference type="Pfam" id="PF14341"/>
    </source>
</evidence>
<dbReference type="Pfam" id="PF14341">
    <property type="entry name" value="PilX_N"/>
    <property type="match status" value="1"/>
</dbReference>
<dbReference type="AlphaFoldDB" id="A0A7W8HID7"/>
<dbReference type="RefSeq" id="WP_183968333.1">
    <property type="nucleotide sequence ID" value="NZ_BAABEW010000012.1"/>
</dbReference>
<dbReference type="EMBL" id="JACHGB010000005">
    <property type="protein sequence ID" value="MBB5272627.1"/>
    <property type="molecule type" value="Genomic_DNA"/>
</dbReference>
<organism evidence="3 4">
    <name type="scientific">Quisquiliibacterium transsilvanicum</name>
    <dbReference type="NCBI Taxonomy" id="1549638"/>
    <lineage>
        <taxon>Bacteria</taxon>
        <taxon>Pseudomonadati</taxon>
        <taxon>Pseudomonadota</taxon>
        <taxon>Betaproteobacteria</taxon>
        <taxon>Burkholderiales</taxon>
        <taxon>Burkholderiaceae</taxon>
        <taxon>Quisquiliibacterium</taxon>
    </lineage>
</organism>
<proteinExistence type="predicted"/>
<protein>
    <submittedName>
        <fullName evidence="3">Tfp pilus assembly protein PilX</fullName>
    </submittedName>
</protein>
<dbReference type="InterPro" id="IPR025746">
    <property type="entry name" value="PilX_N_dom"/>
</dbReference>